<evidence type="ECO:0000259" key="2">
    <source>
        <dbReference type="Pfam" id="PF16242"/>
    </source>
</evidence>
<dbReference type="Pfam" id="PF16242">
    <property type="entry name" value="Pyrid_ox_like"/>
    <property type="match status" value="1"/>
</dbReference>
<dbReference type="AlphaFoldDB" id="A0AAD6HVE0"/>
<dbReference type="PANTHER" id="PTHR34818:SF1">
    <property type="entry name" value="PROTEIN BLI-3"/>
    <property type="match status" value="1"/>
</dbReference>
<proteinExistence type="predicted"/>
<feature type="domain" description="General stress protein FMN-binding split barrel" evidence="2">
    <location>
        <begin position="32"/>
        <end position="188"/>
    </location>
</feature>
<gene>
    <name evidence="3" type="ORF">N7493_001888</name>
</gene>
<feature type="region of interest" description="Disordered" evidence="1">
    <location>
        <begin position="1"/>
        <end position="27"/>
    </location>
</feature>
<dbReference type="Gene3D" id="2.30.110.10">
    <property type="entry name" value="Electron Transport, Fmn-binding Protein, Chain A"/>
    <property type="match status" value="1"/>
</dbReference>
<dbReference type="InterPro" id="IPR038725">
    <property type="entry name" value="YdaG_split_barrel_FMN-bd"/>
</dbReference>
<dbReference type="InterPro" id="IPR052917">
    <property type="entry name" value="Stress-Dev_Protein"/>
</dbReference>
<dbReference type="PANTHER" id="PTHR34818">
    <property type="entry name" value="PROTEIN BLI-3"/>
    <property type="match status" value="1"/>
</dbReference>
<name>A0AAD6HVE0_9EURO</name>
<comment type="caution">
    <text evidence="3">The sequence shown here is derived from an EMBL/GenBank/DDBJ whole genome shotgun (WGS) entry which is preliminary data.</text>
</comment>
<evidence type="ECO:0000313" key="3">
    <source>
        <dbReference type="EMBL" id="KAJ5738733.1"/>
    </source>
</evidence>
<protein>
    <recommendedName>
        <fullName evidence="2">General stress protein FMN-binding split barrel domain-containing protein</fullName>
    </recommendedName>
</protein>
<dbReference type="InterPro" id="IPR012349">
    <property type="entry name" value="Split_barrel_FMN-bd"/>
</dbReference>
<dbReference type="EMBL" id="JAQJAN010000002">
    <property type="protein sequence ID" value="KAJ5738733.1"/>
    <property type="molecule type" value="Genomic_DNA"/>
</dbReference>
<reference evidence="3" key="2">
    <citation type="submission" date="2023-01" db="EMBL/GenBank/DDBJ databases">
        <authorList>
            <person name="Petersen C."/>
        </authorList>
    </citation>
    <scope>NUCLEOTIDE SEQUENCE</scope>
    <source>
        <strain evidence="3">IBT 17514</strain>
    </source>
</reference>
<dbReference type="Proteomes" id="UP001215712">
    <property type="component" value="Unassembled WGS sequence"/>
</dbReference>
<dbReference type="SUPFAM" id="SSF50475">
    <property type="entry name" value="FMN-binding split barrel"/>
    <property type="match status" value="1"/>
</dbReference>
<organism evidence="3 4">
    <name type="scientific">Penicillium malachiteum</name>
    <dbReference type="NCBI Taxonomy" id="1324776"/>
    <lineage>
        <taxon>Eukaryota</taxon>
        <taxon>Fungi</taxon>
        <taxon>Dikarya</taxon>
        <taxon>Ascomycota</taxon>
        <taxon>Pezizomycotina</taxon>
        <taxon>Eurotiomycetes</taxon>
        <taxon>Eurotiomycetidae</taxon>
        <taxon>Eurotiales</taxon>
        <taxon>Aspergillaceae</taxon>
        <taxon>Penicillium</taxon>
    </lineage>
</organism>
<keyword evidence="4" id="KW-1185">Reference proteome</keyword>
<accession>A0AAD6HVE0</accession>
<feature type="compositionally biased region" description="Polar residues" evidence="1">
    <location>
        <begin position="1"/>
        <end position="13"/>
    </location>
</feature>
<evidence type="ECO:0000313" key="4">
    <source>
        <dbReference type="Proteomes" id="UP001215712"/>
    </source>
</evidence>
<evidence type="ECO:0000256" key="1">
    <source>
        <dbReference type="SAM" id="MobiDB-lite"/>
    </source>
</evidence>
<sequence length="211" mass="22786">MSADPSINTSTGQHAVDPYKTQSFEDPPLPQKIEDLVDFISEVKFGMLTTKQSDGELLTSRCMALAAQQNGGIDLIFHTNLFSGKTMDLTLHPKETNMSFLDPVNGAWASISGTATIIADPATVQKYYSPTLKAWIGDMGDGVHDGGPTDPRIGLIKLEAKLATHVVARKGILGRAVETVKGAVQGNVPAVNSIRELSTEELAEWRQTHQK</sequence>
<reference evidence="3" key="1">
    <citation type="journal article" date="2023" name="IMA Fungus">
        <title>Comparative genomic study of the Penicillium genus elucidates a diverse pangenome and 15 lateral gene transfer events.</title>
        <authorList>
            <person name="Petersen C."/>
            <person name="Sorensen T."/>
            <person name="Nielsen M.R."/>
            <person name="Sondergaard T.E."/>
            <person name="Sorensen J.L."/>
            <person name="Fitzpatrick D.A."/>
            <person name="Frisvad J.C."/>
            <person name="Nielsen K.L."/>
        </authorList>
    </citation>
    <scope>NUCLEOTIDE SEQUENCE</scope>
    <source>
        <strain evidence="3">IBT 17514</strain>
    </source>
</reference>